<dbReference type="Proteomes" id="UP000198226">
    <property type="component" value="Chromosome I"/>
</dbReference>
<evidence type="ECO:0000256" key="1">
    <source>
        <dbReference type="SAM" id="Phobius"/>
    </source>
</evidence>
<keyword evidence="1" id="KW-0472">Membrane</keyword>
<dbReference type="RefSeq" id="WP_157517460.1">
    <property type="nucleotide sequence ID" value="NZ_LRMV01000016.1"/>
</dbReference>
<organism evidence="2 3">
    <name type="scientific">Micromonospora rifamycinica</name>
    <dbReference type="NCBI Taxonomy" id="291594"/>
    <lineage>
        <taxon>Bacteria</taxon>
        <taxon>Bacillati</taxon>
        <taxon>Actinomycetota</taxon>
        <taxon>Actinomycetes</taxon>
        <taxon>Micromonosporales</taxon>
        <taxon>Micromonosporaceae</taxon>
        <taxon>Micromonospora</taxon>
    </lineage>
</organism>
<keyword evidence="1" id="KW-0812">Transmembrane</keyword>
<dbReference type="EMBL" id="LT607752">
    <property type="protein sequence ID" value="SCG50043.1"/>
    <property type="molecule type" value="Genomic_DNA"/>
</dbReference>
<keyword evidence="3" id="KW-1185">Reference proteome</keyword>
<evidence type="ECO:0008006" key="4">
    <source>
        <dbReference type="Google" id="ProtNLM"/>
    </source>
</evidence>
<name>A0A1C5HVW9_9ACTN</name>
<accession>A0A1C5HVW9</accession>
<sequence>MLLWSGTYPDSTIGFMQHVVSAATVFFLLWLTRTIALGRGGPGTVAAPGFPRRTGRPA</sequence>
<protein>
    <recommendedName>
        <fullName evidence="4">Transmembrane protein</fullName>
    </recommendedName>
</protein>
<evidence type="ECO:0000313" key="2">
    <source>
        <dbReference type="EMBL" id="SCG50043.1"/>
    </source>
</evidence>
<proteinExistence type="predicted"/>
<keyword evidence="1" id="KW-1133">Transmembrane helix</keyword>
<reference evidence="3" key="1">
    <citation type="submission" date="2016-06" db="EMBL/GenBank/DDBJ databases">
        <authorList>
            <person name="Varghese N."/>
            <person name="Submissions Spin"/>
        </authorList>
    </citation>
    <scope>NUCLEOTIDE SEQUENCE [LARGE SCALE GENOMIC DNA]</scope>
    <source>
        <strain evidence="3">DSM 44983</strain>
    </source>
</reference>
<gene>
    <name evidence="2" type="ORF">GA0070623_1771</name>
</gene>
<feature type="transmembrane region" description="Helical" evidence="1">
    <location>
        <begin position="12"/>
        <end position="31"/>
    </location>
</feature>
<dbReference type="AlphaFoldDB" id="A0A1C5HVW9"/>
<evidence type="ECO:0000313" key="3">
    <source>
        <dbReference type="Proteomes" id="UP000198226"/>
    </source>
</evidence>